<evidence type="ECO:0000313" key="3">
    <source>
        <dbReference type="Proteomes" id="UP001172054"/>
    </source>
</evidence>
<feature type="domain" description="Competence protein CoiA-like N-terminal" evidence="1">
    <location>
        <begin position="27"/>
        <end position="66"/>
    </location>
</feature>
<dbReference type="InterPro" id="IPR057253">
    <property type="entry name" value="CoiA-like_N"/>
</dbReference>
<comment type="caution">
    <text evidence="2">The sequence shown here is derived from an EMBL/GenBank/DDBJ whole genome shotgun (WGS) entry which is preliminary data.</text>
</comment>
<gene>
    <name evidence="2" type="ORF">QWY15_15540</name>
</gene>
<dbReference type="EMBL" id="JAUJWW010000007">
    <property type="protein sequence ID" value="MDN7228692.1"/>
    <property type="molecule type" value="Genomic_DNA"/>
</dbReference>
<sequence length="242" mass="28146">MREAWHTNNEEMYIIPENLNTTEIYNHKQIAKKGTFLCPYCNAKLYVKSGEIHGTYFSHLHGESCEESKKSELRYSKYKKQKHDETPRFPQILAVMKDELEVLSKVYPQITHSNGYLNSDFVTFVPDISLKINEHKYAITIVTNITSSTDISKAKNIKKQREYYTTLGYEALFFIERSNLGIDIDKHSLVLWESEKEALTTQTSDTLWEEFLIQLSPMSDLKHILNLPLADLNVKSIIYHTS</sequence>
<evidence type="ECO:0000313" key="2">
    <source>
        <dbReference type="EMBL" id="MDN7228692.1"/>
    </source>
</evidence>
<dbReference type="Proteomes" id="UP001172054">
    <property type="component" value="Unassembled WGS sequence"/>
</dbReference>
<reference evidence="2 3" key="1">
    <citation type="submission" date="2023-06" db="EMBL/GenBank/DDBJ databases">
        <title>Novel species in genus Planococcus.</title>
        <authorList>
            <person name="Ning S."/>
        </authorList>
    </citation>
    <scope>NUCLEOTIDE SEQUENCE [LARGE SCALE GENOMIC DNA]</scope>
    <source>
        <strain evidence="2 3">N064</strain>
    </source>
</reference>
<proteinExistence type="predicted"/>
<organism evidence="2 3">
    <name type="scientific">Planococcus liqunii</name>
    <dbReference type="NCBI Taxonomy" id="3058394"/>
    <lineage>
        <taxon>Bacteria</taxon>
        <taxon>Bacillati</taxon>
        <taxon>Bacillota</taxon>
        <taxon>Bacilli</taxon>
        <taxon>Bacillales</taxon>
        <taxon>Caryophanaceae</taxon>
        <taxon>Planococcus</taxon>
    </lineage>
</organism>
<dbReference type="Pfam" id="PF25164">
    <property type="entry name" value="CoiA_N"/>
    <property type="match status" value="1"/>
</dbReference>
<keyword evidence="3" id="KW-1185">Reference proteome</keyword>
<protein>
    <submittedName>
        <fullName evidence="2">Competence protein CoiA family protein</fullName>
    </submittedName>
</protein>
<evidence type="ECO:0000259" key="1">
    <source>
        <dbReference type="Pfam" id="PF25164"/>
    </source>
</evidence>
<name>A0ABT8MUV2_9BACL</name>
<dbReference type="RefSeq" id="WP_301726954.1">
    <property type="nucleotide sequence ID" value="NZ_JAUJWW010000007.1"/>
</dbReference>
<accession>A0ABT8MUV2</accession>